<dbReference type="AlphaFoldDB" id="A0A9J5XB34"/>
<dbReference type="PANTHER" id="PTHR33233">
    <property type="entry name" value="ENDONUCLEASE/EXONUCLEASE/PHOSPHATASE"/>
    <property type="match status" value="1"/>
</dbReference>
<name>A0A9J5XB34_SOLCO</name>
<dbReference type="Proteomes" id="UP000824120">
    <property type="component" value="Chromosome 9"/>
</dbReference>
<evidence type="ECO:0000313" key="1">
    <source>
        <dbReference type="EMBL" id="KAG5584805.1"/>
    </source>
</evidence>
<gene>
    <name evidence="1" type="ORF">H5410_045239</name>
</gene>
<comment type="caution">
    <text evidence="1">The sequence shown here is derived from an EMBL/GenBank/DDBJ whole genome shotgun (WGS) entry which is preliminary data.</text>
</comment>
<evidence type="ECO:0000313" key="2">
    <source>
        <dbReference type="Proteomes" id="UP000824120"/>
    </source>
</evidence>
<accession>A0A9J5XB34</accession>
<dbReference type="PANTHER" id="PTHR33233:SF17">
    <property type="entry name" value="DUF4283 DOMAIN-CONTAINING PROTEIN"/>
    <property type="match status" value="1"/>
</dbReference>
<keyword evidence="2" id="KW-1185">Reference proteome</keyword>
<protein>
    <recommendedName>
        <fullName evidence="3">DUF4283 domain-containing protein</fullName>
    </recommendedName>
</protein>
<proteinExistence type="predicted"/>
<dbReference type="OrthoDB" id="1939300at2759"/>
<evidence type="ECO:0008006" key="3">
    <source>
        <dbReference type="Google" id="ProtNLM"/>
    </source>
</evidence>
<organism evidence="1 2">
    <name type="scientific">Solanum commersonii</name>
    <name type="common">Commerson's wild potato</name>
    <name type="synonym">Commerson's nightshade</name>
    <dbReference type="NCBI Taxonomy" id="4109"/>
    <lineage>
        <taxon>Eukaryota</taxon>
        <taxon>Viridiplantae</taxon>
        <taxon>Streptophyta</taxon>
        <taxon>Embryophyta</taxon>
        <taxon>Tracheophyta</taxon>
        <taxon>Spermatophyta</taxon>
        <taxon>Magnoliopsida</taxon>
        <taxon>eudicotyledons</taxon>
        <taxon>Gunneridae</taxon>
        <taxon>Pentapetalae</taxon>
        <taxon>asterids</taxon>
        <taxon>lamiids</taxon>
        <taxon>Solanales</taxon>
        <taxon>Solanaceae</taxon>
        <taxon>Solanoideae</taxon>
        <taxon>Solaneae</taxon>
        <taxon>Solanum</taxon>
    </lineage>
</organism>
<sequence>MVVYVISSTPSIKAIERCEDSLSIKPVILYHIDGSHYLMRGPVIMKPRVPDFNFKEEILTTIPLWIKLPNLPLNRWNPVVRSKIRSILGQPLYADECTTQTNRISFANFW</sequence>
<dbReference type="EMBL" id="JACXVP010000009">
    <property type="protein sequence ID" value="KAG5584805.1"/>
    <property type="molecule type" value="Genomic_DNA"/>
</dbReference>
<reference evidence="1 2" key="1">
    <citation type="submission" date="2020-09" db="EMBL/GenBank/DDBJ databases">
        <title>De no assembly of potato wild relative species, Solanum commersonii.</title>
        <authorList>
            <person name="Cho K."/>
        </authorList>
    </citation>
    <scope>NUCLEOTIDE SEQUENCE [LARGE SCALE GENOMIC DNA]</scope>
    <source>
        <strain evidence="1">LZ3.2</strain>
        <tissue evidence="1">Leaf</tissue>
    </source>
</reference>